<dbReference type="InterPro" id="IPR027385">
    <property type="entry name" value="Beta-barrel_OMP"/>
</dbReference>
<dbReference type="EMBL" id="JARWAM010000014">
    <property type="protein sequence ID" value="MDR5907012.1"/>
    <property type="molecule type" value="Genomic_DNA"/>
</dbReference>
<keyword evidence="1 2" id="KW-0732">Signal</keyword>
<dbReference type="Pfam" id="PF13505">
    <property type="entry name" value="OMP_b-brl"/>
    <property type="match status" value="1"/>
</dbReference>
<evidence type="ECO:0000313" key="5">
    <source>
        <dbReference type="Proteomes" id="UP001251374"/>
    </source>
</evidence>
<proteinExistence type="predicted"/>
<evidence type="ECO:0000256" key="1">
    <source>
        <dbReference type="ARBA" id="ARBA00022729"/>
    </source>
</evidence>
<accession>A0ABU1HHN9</accession>
<dbReference type="NCBIfam" id="TIGR01414">
    <property type="entry name" value="autotrans_barl"/>
    <property type="match status" value="1"/>
</dbReference>
<keyword evidence="5" id="KW-1185">Reference proteome</keyword>
<feature type="signal peptide" evidence="2">
    <location>
        <begin position="1"/>
        <end position="22"/>
    </location>
</feature>
<evidence type="ECO:0000259" key="3">
    <source>
        <dbReference type="Pfam" id="PF13505"/>
    </source>
</evidence>
<dbReference type="Gene3D" id="2.40.160.20">
    <property type="match status" value="1"/>
</dbReference>
<feature type="chain" id="PRO_5045095526" evidence="2">
    <location>
        <begin position="23"/>
        <end position="212"/>
    </location>
</feature>
<dbReference type="InterPro" id="IPR011250">
    <property type="entry name" value="OMP/PagP_B-barrel"/>
</dbReference>
<dbReference type="InterPro" id="IPR006315">
    <property type="entry name" value="OM_autotransptr_brl_dom"/>
</dbReference>
<gene>
    <name evidence="4" type="ORF">QC821_17155</name>
</gene>
<sequence length="212" mass="22386">MKKTVLAVSTAALFGASASTLAATPTFYVGGQLGYQNVDMEESETWQGGSFSQDYSVSGLAGGLFAGARFDVTPKVFLAPEVNIGTSNADGGWTNGSGNFFEFEAKNSYGFAVLTGYSLADATDVYARLGYQRTKFEATSGGPNLDNASASDTFGGFRYGVGMETAIGAQTALRLDWSQTRYSSESYDGGFNNTTTFDPTESLFQVGIVVSF</sequence>
<dbReference type="SUPFAM" id="SSF56925">
    <property type="entry name" value="OMPA-like"/>
    <property type="match status" value="1"/>
</dbReference>
<name>A0ABU1HHN9_9GAMM</name>
<organism evidence="4 5">
    <name type="scientific">Franzmannia qiaohouensis</name>
    <dbReference type="NCBI Taxonomy" id="1329370"/>
    <lineage>
        <taxon>Bacteria</taxon>
        <taxon>Pseudomonadati</taxon>
        <taxon>Pseudomonadota</taxon>
        <taxon>Gammaproteobacteria</taxon>
        <taxon>Oceanospirillales</taxon>
        <taxon>Halomonadaceae</taxon>
        <taxon>Franzmannia</taxon>
    </lineage>
</organism>
<reference evidence="4 5" key="1">
    <citation type="submission" date="2023-04" db="EMBL/GenBank/DDBJ databases">
        <title>A long-awaited taxogenomic arrangement of the family Halomonadaceae.</title>
        <authorList>
            <person name="De La Haba R."/>
            <person name="Chuvochina M."/>
            <person name="Wittouck S."/>
            <person name="Arahal D.R."/>
            <person name="Sanchez-Porro C."/>
            <person name="Hugenholtz P."/>
            <person name="Ventosa A."/>
        </authorList>
    </citation>
    <scope>NUCLEOTIDE SEQUENCE [LARGE SCALE GENOMIC DNA]</scope>
    <source>
        <strain evidence="4 5">DSM 26770</strain>
    </source>
</reference>
<dbReference type="RefSeq" id="WP_309724055.1">
    <property type="nucleotide sequence ID" value="NZ_JARWAM010000014.1"/>
</dbReference>
<protein>
    <submittedName>
        <fullName evidence="4">Porin family protein</fullName>
    </submittedName>
</protein>
<evidence type="ECO:0000256" key="2">
    <source>
        <dbReference type="SAM" id="SignalP"/>
    </source>
</evidence>
<evidence type="ECO:0000313" key="4">
    <source>
        <dbReference type="EMBL" id="MDR5907012.1"/>
    </source>
</evidence>
<comment type="caution">
    <text evidence="4">The sequence shown here is derived from an EMBL/GenBank/DDBJ whole genome shotgun (WGS) entry which is preliminary data.</text>
</comment>
<dbReference type="Proteomes" id="UP001251374">
    <property type="component" value="Unassembled WGS sequence"/>
</dbReference>
<feature type="domain" description="Outer membrane protein beta-barrel" evidence="3">
    <location>
        <begin position="9"/>
        <end position="212"/>
    </location>
</feature>